<dbReference type="PANTHER" id="PTHR14097:SF7">
    <property type="entry name" value="OXIDOREDUCTASE HTATIP2"/>
    <property type="match status" value="1"/>
</dbReference>
<sequence>MALMTRTALIAGATGLVGSHLLDQLLADDHWDRVVSVGRREVDRSDPKLTQLIVPFPGIGDLPAADDVFSCLGTTIKVAGSQDAFRAVDHDAVVALAEAAHRAGATQFLHVTALGASARSRIFYNRVKGETERDVSAAGVPATVAFRPSMIDGTRPDVSRPGESVGLVAMRAVGPLLGRFRPNRASDIAAAMIREAKASRPGHRVVDAGALGRA</sequence>
<feature type="domain" description="NAD-dependent epimerase/dehydratase" evidence="3">
    <location>
        <begin position="8"/>
        <end position="103"/>
    </location>
</feature>
<dbReference type="InterPro" id="IPR036291">
    <property type="entry name" value="NAD(P)-bd_dom_sf"/>
</dbReference>
<dbReference type="Proteomes" id="UP000267128">
    <property type="component" value="Unassembled WGS sequence"/>
</dbReference>
<accession>A0A3N0CJV2</accession>
<reference evidence="4 5" key="1">
    <citation type="submission" date="2018-11" db="EMBL/GenBank/DDBJ databases">
        <authorList>
            <person name="Li F."/>
        </authorList>
    </citation>
    <scope>NUCLEOTIDE SEQUENCE [LARGE SCALE GENOMIC DNA]</scope>
    <source>
        <strain evidence="4 5">Gsoil 097</strain>
    </source>
</reference>
<evidence type="ECO:0000256" key="2">
    <source>
        <dbReference type="ARBA" id="ARBA00023136"/>
    </source>
</evidence>
<protein>
    <submittedName>
        <fullName evidence="4">NAD-dependent epimerase/dehydratase family protein</fullName>
    </submittedName>
</protein>
<evidence type="ECO:0000259" key="3">
    <source>
        <dbReference type="Pfam" id="PF01370"/>
    </source>
</evidence>
<evidence type="ECO:0000313" key="5">
    <source>
        <dbReference type="Proteomes" id="UP000267128"/>
    </source>
</evidence>
<comment type="caution">
    <text evidence="4">The sequence shown here is derived from an EMBL/GenBank/DDBJ whole genome shotgun (WGS) entry which is preliminary data.</text>
</comment>
<dbReference type="SUPFAM" id="SSF51735">
    <property type="entry name" value="NAD(P)-binding Rossmann-fold domains"/>
    <property type="match status" value="1"/>
</dbReference>
<dbReference type="OrthoDB" id="9798632at2"/>
<keyword evidence="2" id="KW-0472">Membrane</keyword>
<dbReference type="GO" id="GO:0016020">
    <property type="term" value="C:membrane"/>
    <property type="evidence" value="ECO:0007669"/>
    <property type="project" value="UniProtKB-SubCell"/>
</dbReference>
<dbReference type="EMBL" id="RJSE01000006">
    <property type="protein sequence ID" value="RNL63738.1"/>
    <property type="molecule type" value="Genomic_DNA"/>
</dbReference>
<dbReference type="AlphaFoldDB" id="A0A3N0CJV2"/>
<evidence type="ECO:0000313" key="4">
    <source>
        <dbReference type="EMBL" id="RNL63738.1"/>
    </source>
</evidence>
<proteinExistence type="predicted"/>
<gene>
    <name evidence="4" type="ORF">EFK50_08375</name>
</gene>
<evidence type="ECO:0000256" key="1">
    <source>
        <dbReference type="ARBA" id="ARBA00004370"/>
    </source>
</evidence>
<name>A0A3N0CJV2_9ACTN</name>
<comment type="subcellular location">
    <subcellularLocation>
        <location evidence="1">Membrane</location>
    </subcellularLocation>
</comment>
<keyword evidence="5" id="KW-1185">Reference proteome</keyword>
<dbReference type="Gene3D" id="3.40.50.720">
    <property type="entry name" value="NAD(P)-binding Rossmann-like Domain"/>
    <property type="match status" value="1"/>
</dbReference>
<dbReference type="Pfam" id="PF01370">
    <property type="entry name" value="Epimerase"/>
    <property type="match status" value="1"/>
</dbReference>
<dbReference type="PANTHER" id="PTHR14097">
    <property type="entry name" value="OXIDOREDUCTASE HTATIP2"/>
    <property type="match status" value="1"/>
</dbReference>
<dbReference type="InterPro" id="IPR001509">
    <property type="entry name" value="Epimerase_deHydtase"/>
</dbReference>
<organism evidence="4 5">
    <name type="scientific">Nocardioides marmoriginsengisoli</name>
    <dbReference type="NCBI Taxonomy" id="661483"/>
    <lineage>
        <taxon>Bacteria</taxon>
        <taxon>Bacillati</taxon>
        <taxon>Actinomycetota</taxon>
        <taxon>Actinomycetes</taxon>
        <taxon>Propionibacteriales</taxon>
        <taxon>Nocardioidaceae</taxon>
        <taxon>Nocardioides</taxon>
    </lineage>
</organism>